<name>A0A1H6V2T7_9FIRM</name>
<proteinExistence type="predicted"/>
<evidence type="ECO:0000313" key="1">
    <source>
        <dbReference type="EMBL" id="SEI97284.1"/>
    </source>
</evidence>
<evidence type="ECO:0000313" key="2">
    <source>
        <dbReference type="Proteomes" id="UP000183028"/>
    </source>
</evidence>
<accession>A0A1H6V2T7</accession>
<reference evidence="2" key="1">
    <citation type="submission" date="2016-10" db="EMBL/GenBank/DDBJ databases">
        <authorList>
            <person name="Varghese N."/>
        </authorList>
    </citation>
    <scope>NUCLEOTIDE SEQUENCE [LARGE SCALE GENOMIC DNA]</scope>
    <source>
        <strain evidence="2">DSM 20406</strain>
    </source>
</reference>
<protein>
    <submittedName>
        <fullName evidence="1">Uncharacterized protein</fullName>
    </submittedName>
</protein>
<dbReference type="EMBL" id="FNYK01000040">
    <property type="protein sequence ID" value="SEI97284.1"/>
    <property type="molecule type" value="Genomic_DNA"/>
</dbReference>
<dbReference type="AlphaFoldDB" id="A0A1H6V2T7"/>
<gene>
    <name evidence="1" type="ORF">SAMN04487834_104024</name>
</gene>
<dbReference type="OrthoDB" id="1693241at2"/>
<keyword evidence="2" id="KW-1185">Reference proteome</keyword>
<sequence>MIEKTVLGHLSRCLEVKCYMERPPSAVLPFVLVEKTGSSRNNYLDGATFAIQSYGRTMLEAAELNQLVKNAMNHLADSVEVSACHLNSDYNFTDTRTKEYRYQAVFDISYWD</sequence>
<dbReference type="Proteomes" id="UP000183028">
    <property type="component" value="Unassembled WGS sequence"/>
</dbReference>
<organism evidence="1 2">
    <name type="scientific">Sharpea azabuensis</name>
    <dbReference type="NCBI Taxonomy" id="322505"/>
    <lineage>
        <taxon>Bacteria</taxon>
        <taxon>Bacillati</taxon>
        <taxon>Bacillota</taxon>
        <taxon>Erysipelotrichia</taxon>
        <taxon>Erysipelotrichales</taxon>
        <taxon>Coprobacillaceae</taxon>
        <taxon>Sharpea</taxon>
    </lineage>
</organism>
<dbReference type="RefSeq" id="WP_074732367.1">
    <property type="nucleotide sequence ID" value="NZ_FNYK01000040.1"/>
</dbReference>